<dbReference type="Proteomes" id="UP000288351">
    <property type="component" value="Unassembled WGS sequence"/>
</dbReference>
<evidence type="ECO:0000256" key="2">
    <source>
        <dbReference type="ARBA" id="ARBA00022448"/>
    </source>
</evidence>
<comment type="caution">
    <text evidence="10">The sequence shown here is derived from an EMBL/GenBank/DDBJ whole genome shotgun (WGS) entry which is preliminary data.</text>
</comment>
<gene>
    <name evidence="10" type="ORF">SALB_07021</name>
</gene>
<dbReference type="Pfam" id="PF00528">
    <property type="entry name" value="BPD_transp_1"/>
    <property type="match status" value="1"/>
</dbReference>
<evidence type="ECO:0000256" key="3">
    <source>
        <dbReference type="ARBA" id="ARBA00022475"/>
    </source>
</evidence>
<keyword evidence="5 7" id="KW-1133">Transmembrane helix</keyword>
<keyword evidence="2 7" id="KW-0813">Transport</keyword>
<protein>
    <submittedName>
        <fullName evidence="10">Sulfate ABC transporter permease</fullName>
    </submittedName>
</protein>
<evidence type="ECO:0000256" key="6">
    <source>
        <dbReference type="ARBA" id="ARBA00023136"/>
    </source>
</evidence>
<dbReference type="SUPFAM" id="SSF161098">
    <property type="entry name" value="MetI-like"/>
    <property type="match status" value="1"/>
</dbReference>
<evidence type="ECO:0000313" key="10">
    <source>
        <dbReference type="EMBL" id="GCB94223.1"/>
    </source>
</evidence>
<evidence type="ECO:0000256" key="4">
    <source>
        <dbReference type="ARBA" id="ARBA00022692"/>
    </source>
</evidence>
<comment type="similarity">
    <text evidence="7">Belongs to the binding-protein-dependent transport system permease family.</text>
</comment>
<dbReference type="EMBL" id="BHXC01000007">
    <property type="protein sequence ID" value="GCB94223.1"/>
    <property type="molecule type" value="Genomic_DNA"/>
</dbReference>
<proteinExistence type="inferred from homology"/>
<dbReference type="PROSITE" id="PS50928">
    <property type="entry name" value="ABC_TM1"/>
    <property type="match status" value="1"/>
</dbReference>
<comment type="subcellular location">
    <subcellularLocation>
        <location evidence="1 7">Cell membrane</location>
        <topology evidence="1 7">Multi-pass membrane protein</topology>
    </subcellularLocation>
</comment>
<keyword evidence="3" id="KW-1003">Cell membrane</keyword>
<sequence length="361" mass="37027">MASTETTTPSTTGKPDDAPTGPATAPDAEAPAGPAADSPAEAAAGATAEGDTTAAAAGTAVSTGAPATAAGESRPAAGDLAGLEAGLDALDSTVVSRQPWLRTLLSKAFPPLIAIAIVLGLWQLAYHFQLKPHYLLPSPLDVFRSLQQKWLEGTLLSFVWTSVSRGALGFLASVAIGTVLGLIVARVKPVRAAIGPILSGLQSLPSVAWVPAAIIWFGLSDATIYAVVLLGAVPSIANGLVSGVDQISPLYLRAGRTVGATGLAGVRHVLLPAALPGYLAGLKQGWAFSWRSLMAAELIVNAPDLGTGLGQLLEQGRELQDMSWVLGAILLILIVGIGIELLIFAPIERRVLRSRGLLVKS</sequence>
<organism evidence="10 11">
    <name type="scientific">Streptomyces noursei</name>
    <name type="common">Streptomyces albulus</name>
    <dbReference type="NCBI Taxonomy" id="1971"/>
    <lineage>
        <taxon>Bacteria</taxon>
        <taxon>Bacillati</taxon>
        <taxon>Actinomycetota</taxon>
        <taxon>Actinomycetes</taxon>
        <taxon>Kitasatosporales</taxon>
        <taxon>Streptomycetaceae</taxon>
        <taxon>Streptomyces</taxon>
    </lineage>
</organism>
<name>A0A401R9G0_STRNR</name>
<evidence type="ECO:0000256" key="8">
    <source>
        <dbReference type="SAM" id="MobiDB-lite"/>
    </source>
</evidence>
<dbReference type="PANTHER" id="PTHR30151:SF40">
    <property type="entry name" value="TRANSPORT SYSTEM INTEGRAL MEMBRANE PROTEIN"/>
    <property type="match status" value="1"/>
</dbReference>
<dbReference type="GO" id="GO:0005886">
    <property type="term" value="C:plasma membrane"/>
    <property type="evidence" value="ECO:0007669"/>
    <property type="project" value="UniProtKB-SubCell"/>
</dbReference>
<reference evidence="10 11" key="1">
    <citation type="journal article" date="2019" name="Microbiol. Resour. Announc.">
        <title>Draft Genome Sequence of the Most Traditional epsilon-Poly-l-Lysine Producer, Streptomyces albulus NBRC14147.</title>
        <authorList>
            <person name="Yamanaka K."/>
            <person name="Hamano Y."/>
        </authorList>
    </citation>
    <scope>NUCLEOTIDE SEQUENCE [LARGE SCALE GENOMIC DNA]</scope>
    <source>
        <strain evidence="10 11">NBRC 14147</strain>
    </source>
</reference>
<feature type="domain" description="ABC transmembrane type-1" evidence="9">
    <location>
        <begin position="159"/>
        <end position="343"/>
    </location>
</feature>
<dbReference type="CDD" id="cd06261">
    <property type="entry name" value="TM_PBP2"/>
    <property type="match status" value="1"/>
</dbReference>
<dbReference type="InterPro" id="IPR035906">
    <property type="entry name" value="MetI-like_sf"/>
</dbReference>
<evidence type="ECO:0000259" key="9">
    <source>
        <dbReference type="PROSITE" id="PS50928"/>
    </source>
</evidence>
<feature type="transmembrane region" description="Helical" evidence="7">
    <location>
        <begin position="108"/>
        <end position="128"/>
    </location>
</feature>
<evidence type="ECO:0000256" key="1">
    <source>
        <dbReference type="ARBA" id="ARBA00004651"/>
    </source>
</evidence>
<evidence type="ECO:0000256" key="7">
    <source>
        <dbReference type="RuleBase" id="RU363032"/>
    </source>
</evidence>
<evidence type="ECO:0000313" key="11">
    <source>
        <dbReference type="Proteomes" id="UP000288351"/>
    </source>
</evidence>
<keyword evidence="4 7" id="KW-0812">Transmembrane</keyword>
<feature type="transmembrane region" description="Helical" evidence="7">
    <location>
        <begin position="257"/>
        <end position="279"/>
    </location>
</feature>
<dbReference type="GO" id="GO:0055085">
    <property type="term" value="P:transmembrane transport"/>
    <property type="evidence" value="ECO:0007669"/>
    <property type="project" value="InterPro"/>
</dbReference>
<dbReference type="FunFam" id="1.10.3720.10:FF:000100">
    <property type="entry name" value="Sulfate ABC transporter permease"/>
    <property type="match status" value="1"/>
</dbReference>
<feature type="transmembrane region" description="Helical" evidence="7">
    <location>
        <begin position="166"/>
        <end position="185"/>
    </location>
</feature>
<dbReference type="RefSeq" id="WP_016574328.1">
    <property type="nucleotide sequence ID" value="NZ_BHXC01000007.1"/>
</dbReference>
<dbReference type="AlphaFoldDB" id="A0A401R9G0"/>
<feature type="transmembrane region" description="Helical" evidence="7">
    <location>
        <begin position="322"/>
        <end position="345"/>
    </location>
</feature>
<dbReference type="PANTHER" id="PTHR30151">
    <property type="entry name" value="ALKANE SULFONATE ABC TRANSPORTER-RELATED, MEMBRANE SUBUNIT"/>
    <property type="match status" value="1"/>
</dbReference>
<accession>A0A401R9G0</accession>
<feature type="region of interest" description="Disordered" evidence="8">
    <location>
        <begin position="1"/>
        <end position="59"/>
    </location>
</feature>
<feature type="transmembrane region" description="Helical" evidence="7">
    <location>
        <begin position="224"/>
        <end position="245"/>
    </location>
</feature>
<keyword evidence="6 7" id="KW-0472">Membrane</keyword>
<dbReference type="InterPro" id="IPR000515">
    <property type="entry name" value="MetI-like"/>
</dbReference>
<dbReference type="Gene3D" id="1.10.3720.10">
    <property type="entry name" value="MetI-like"/>
    <property type="match status" value="1"/>
</dbReference>
<feature type="transmembrane region" description="Helical" evidence="7">
    <location>
        <begin position="197"/>
        <end position="218"/>
    </location>
</feature>
<evidence type="ECO:0000256" key="5">
    <source>
        <dbReference type="ARBA" id="ARBA00022989"/>
    </source>
</evidence>